<organism evidence="1 2">
    <name type="scientific">[Candida] anglica</name>
    <dbReference type="NCBI Taxonomy" id="148631"/>
    <lineage>
        <taxon>Eukaryota</taxon>
        <taxon>Fungi</taxon>
        <taxon>Dikarya</taxon>
        <taxon>Ascomycota</taxon>
        <taxon>Saccharomycotina</taxon>
        <taxon>Pichiomycetes</taxon>
        <taxon>Debaryomycetaceae</taxon>
        <taxon>Kurtzmaniella</taxon>
    </lineage>
</organism>
<dbReference type="EMBL" id="OZ004255">
    <property type="protein sequence ID" value="CAK7900573.1"/>
    <property type="molecule type" value="Genomic_DNA"/>
</dbReference>
<proteinExistence type="predicted"/>
<gene>
    <name evidence="1" type="ORF">CAAN4_C07932</name>
</gene>
<keyword evidence="2" id="KW-1185">Reference proteome</keyword>
<dbReference type="Proteomes" id="UP001497600">
    <property type="component" value="Chromosome C"/>
</dbReference>
<sequence length="89" mass="9730">MIHHISQPIPEAKRRKIVSEVAVRPVTPVSPSPVNLERDDLFMGDDARDAMDTRDDNGVCPCGHLHGQGEHHDISAVGFSSQPLLRGPD</sequence>
<reference evidence="1 2" key="1">
    <citation type="submission" date="2024-01" db="EMBL/GenBank/DDBJ databases">
        <authorList>
            <consortium name="Genoscope - CEA"/>
            <person name="William W."/>
        </authorList>
    </citation>
    <scope>NUCLEOTIDE SEQUENCE [LARGE SCALE GENOMIC DNA]</scope>
    <source>
        <strain evidence="1 2">29B2s-10</strain>
    </source>
</reference>
<accession>A0ABP0E994</accession>
<evidence type="ECO:0000313" key="1">
    <source>
        <dbReference type="EMBL" id="CAK7900573.1"/>
    </source>
</evidence>
<evidence type="ECO:0000313" key="2">
    <source>
        <dbReference type="Proteomes" id="UP001497600"/>
    </source>
</evidence>
<protein>
    <submittedName>
        <fullName evidence="1">Uncharacterized protein</fullName>
    </submittedName>
</protein>
<name>A0ABP0E994_9ASCO</name>